<protein>
    <submittedName>
        <fullName evidence="6">FMN reductase</fullName>
        <ecNumber evidence="6">1.5.1.38</ecNumber>
    </submittedName>
</protein>
<comment type="caution">
    <text evidence="6">The sequence shown here is derived from an EMBL/GenBank/DDBJ whole genome shotgun (WGS) entry which is preliminary data.</text>
</comment>
<keyword evidence="4 6" id="KW-0560">Oxidoreductase</keyword>
<dbReference type="InterPro" id="IPR020048">
    <property type="entry name" value="NADPH-dep_FMN_reduc_SsuE"/>
</dbReference>
<dbReference type="GO" id="GO:0046306">
    <property type="term" value="P:alkanesulfonate catabolic process"/>
    <property type="evidence" value="ECO:0007669"/>
    <property type="project" value="InterPro"/>
</dbReference>
<evidence type="ECO:0000313" key="6">
    <source>
        <dbReference type="EMBL" id="MBB3120762.1"/>
    </source>
</evidence>
<dbReference type="InterPro" id="IPR005025">
    <property type="entry name" value="FMN_Rdtase-like_dom"/>
</dbReference>
<dbReference type="Pfam" id="PF03358">
    <property type="entry name" value="FMN_red"/>
    <property type="match status" value="1"/>
</dbReference>
<keyword evidence="3" id="KW-0288">FMN</keyword>
<name>A0A7W5BCN3_9BURK</name>
<reference evidence="6 7" key="1">
    <citation type="submission" date="2020-08" db="EMBL/GenBank/DDBJ databases">
        <title>Genomic Encyclopedia of Type Strains, Phase III (KMG-III): the genomes of soil and plant-associated and newly described type strains.</title>
        <authorList>
            <person name="Whitman W."/>
        </authorList>
    </citation>
    <scope>NUCLEOTIDE SEQUENCE [LARGE SCALE GENOMIC DNA]</scope>
    <source>
        <strain evidence="6 7">CECT 8897</strain>
    </source>
</reference>
<gene>
    <name evidence="6" type="ORF">FHS03_003832</name>
</gene>
<dbReference type="Gene3D" id="3.40.50.360">
    <property type="match status" value="1"/>
</dbReference>
<dbReference type="RefSeq" id="WP_183442525.1">
    <property type="nucleotide sequence ID" value="NZ_JACHXD010000011.1"/>
</dbReference>
<accession>A0A7W5BCN3</accession>
<proteinExistence type="inferred from homology"/>
<dbReference type="SUPFAM" id="SSF52218">
    <property type="entry name" value="Flavoproteins"/>
    <property type="match status" value="1"/>
</dbReference>
<evidence type="ECO:0000256" key="1">
    <source>
        <dbReference type="ARBA" id="ARBA00005990"/>
    </source>
</evidence>
<evidence type="ECO:0000313" key="7">
    <source>
        <dbReference type="Proteomes" id="UP000541535"/>
    </source>
</evidence>
<keyword evidence="7" id="KW-1185">Reference proteome</keyword>
<dbReference type="NCBIfam" id="TIGR03567">
    <property type="entry name" value="FMN_reduc_SsuE"/>
    <property type="match status" value="1"/>
</dbReference>
<dbReference type="PANTHER" id="PTHR43408:SF1">
    <property type="entry name" value="FMN REDUCTASE (NADPH)"/>
    <property type="match status" value="1"/>
</dbReference>
<dbReference type="EMBL" id="JACHXD010000011">
    <property type="protein sequence ID" value="MBB3120762.1"/>
    <property type="molecule type" value="Genomic_DNA"/>
</dbReference>
<organism evidence="6 7">
    <name type="scientific">Pseudoduganella violacea</name>
    <dbReference type="NCBI Taxonomy" id="1715466"/>
    <lineage>
        <taxon>Bacteria</taxon>
        <taxon>Pseudomonadati</taxon>
        <taxon>Pseudomonadota</taxon>
        <taxon>Betaproteobacteria</taxon>
        <taxon>Burkholderiales</taxon>
        <taxon>Oxalobacteraceae</taxon>
        <taxon>Telluria group</taxon>
        <taxon>Pseudoduganella</taxon>
    </lineage>
</organism>
<dbReference type="PANTHER" id="PTHR43408">
    <property type="entry name" value="FMN REDUCTASE (NADPH)"/>
    <property type="match status" value="1"/>
</dbReference>
<feature type="domain" description="NADPH-dependent FMN reductase-like" evidence="5">
    <location>
        <begin position="1"/>
        <end position="139"/>
    </location>
</feature>
<evidence type="ECO:0000259" key="5">
    <source>
        <dbReference type="Pfam" id="PF03358"/>
    </source>
</evidence>
<dbReference type="EC" id="1.5.1.38" evidence="6"/>
<comment type="similarity">
    <text evidence="1">Belongs to the SsuE family.</text>
</comment>
<dbReference type="InterPro" id="IPR029039">
    <property type="entry name" value="Flavoprotein-like_sf"/>
</dbReference>
<dbReference type="InterPro" id="IPR051814">
    <property type="entry name" value="NAD(P)H-dep_FMN_reductase"/>
</dbReference>
<keyword evidence="2" id="KW-0285">Flavoprotein</keyword>
<dbReference type="Proteomes" id="UP000541535">
    <property type="component" value="Unassembled WGS sequence"/>
</dbReference>
<evidence type="ECO:0000256" key="4">
    <source>
        <dbReference type="ARBA" id="ARBA00023002"/>
    </source>
</evidence>
<evidence type="ECO:0000256" key="3">
    <source>
        <dbReference type="ARBA" id="ARBA00022643"/>
    </source>
</evidence>
<sequence>MSILLLAGSPAIPSNSSRLLLHIGDLLAARGHRHSRLHIRDLPPRALLHGDSEESTIRRALAAVAAADALVIATPVYKAAYSGALKAFLDLLPQNGLANKYILPIATAGSQSHLLALDYALRPVLQALEAKQVLTSVFCTTHQLQWNDDAGLNLAPTIAARVQSGVEELSGLLRHARSGGASVHAVGPHALPARSLRDHPYNANSQAA</sequence>
<dbReference type="AlphaFoldDB" id="A0A7W5BCN3"/>
<dbReference type="GO" id="GO:0052873">
    <property type="term" value="F:FMN reductase (NADPH) activity"/>
    <property type="evidence" value="ECO:0007669"/>
    <property type="project" value="UniProtKB-EC"/>
</dbReference>
<evidence type="ECO:0000256" key="2">
    <source>
        <dbReference type="ARBA" id="ARBA00022630"/>
    </source>
</evidence>